<evidence type="ECO:0000256" key="5">
    <source>
        <dbReference type="SAM" id="MobiDB-lite"/>
    </source>
</evidence>
<feature type="transmembrane region" description="Helical" evidence="6">
    <location>
        <begin position="103"/>
        <end position="121"/>
    </location>
</feature>
<organism evidence="8 9">
    <name type="scientific">Rasamsonia emersonii (strain ATCC 16479 / CBS 393.64 / IMI 116815)</name>
    <dbReference type="NCBI Taxonomy" id="1408163"/>
    <lineage>
        <taxon>Eukaryota</taxon>
        <taxon>Fungi</taxon>
        <taxon>Dikarya</taxon>
        <taxon>Ascomycota</taxon>
        <taxon>Pezizomycotina</taxon>
        <taxon>Eurotiomycetes</taxon>
        <taxon>Eurotiomycetidae</taxon>
        <taxon>Eurotiales</taxon>
        <taxon>Trichocomaceae</taxon>
        <taxon>Rasamsonia</taxon>
    </lineage>
</organism>
<feature type="transmembrane region" description="Helical" evidence="6">
    <location>
        <begin position="357"/>
        <end position="378"/>
    </location>
</feature>
<dbReference type="GeneID" id="25313949"/>
<dbReference type="Pfam" id="PF07690">
    <property type="entry name" value="MFS_1"/>
    <property type="match status" value="1"/>
</dbReference>
<dbReference type="InterPro" id="IPR011701">
    <property type="entry name" value="MFS"/>
</dbReference>
<gene>
    <name evidence="8" type="ORF">T310_1598</name>
</gene>
<evidence type="ECO:0000259" key="7">
    <source>
        <dbReference type="PROSITE" id="PS50850"/>
    </source>
</evidence>
<dbReference type="STRING" id="1408163.A0A0F4Z3F6"/>
<keyword evidence="2 6" id="KW-0812">Transmembrane</keyword>
<dbReference type="EMBL" id="LASV01000063">
    <property type="protein sequence ID" value="KKA24413.1"/>
    <property type="molecule type" value="Genomic_DNA"/>
</dbReference>
<dbReference type="GO" id="GO:0005886">
    <property type="term" value="C:plasma membrane"/>
    <property type="evidence" value="ECO:0007669"/>
    <property type="project" value="TreeGrafter"/>
</dbReference>
<feature type="region of interest" description="Disordered" evidence="5">
    <location>
        <begin position="24"/>
        <end position="43"/>
    </location>
</feature>
<accession>A0A0F4Z3F6</accession>
<dbReference type="SUPFAM" id="SSF103473">
    <property type="entry name" value="MFS general substrate transporter"/>
    <property type="match status" value="1"/>
</dbReference>
<sequence>MGLGIIEPKGVDYVPGTAILYQTKGSAEPESPRIEDSSDSDSLRLIPVPSASPRDPLNWPKWKKDLTFFSICYMVIMGTLVGPTLSSVNGVLVEELHVTFNQVSLLTGCEFIASACTALIYQTVAKVWGKRPVYIFATLSMFVGVVWNACLKMSYVQFMTARTFQGLGLGAFETLPPSSIGDLFFVHQRGKRVAFFNMTFFGLSYLSPIIGGYIAQKYGWQMQFKIIAAFCAVGVVLILFFCPETAYNRPAVADDSQSQDLTARDQNEKQVLTTSDSPAADSAFKTWLRELSPYNGRFSDERIVKIFLRPFAAMIYPAILWAFMLQGTVHCWSIGVSIMMAQLFAGPPLNFGPAQLGYIYAFPAVASLFAYLLGLFLSDWVLKVAARRNNGVAEPEFRLFFTVGVLVFGAPGLFAFGRYAALGTGPDASGANVSWVLISFFYGMIVFGLVCACTATFSYLLDAHRAFSAEFMIALVVLRNMFAFGGTYFMPTWLETGGPEQMFYSMGGILFAGCLLTIPIRTFFRI</sequence>
<dbReference type="Gene3D" id="1.20.1250.20">
    <property type="entry name" value="MFS general substrate transporter like domains"/>
    <property type="match status" value="1"/>
</dbReference>
<name>A0A0F4Z3F6_RASE3</name>
<protein>
    <recommendedName>
        <fullName evidence="7">Major facilitator superfamily (MFS) profile domain-containing protein</fullName>
    </recommendedName>
</protein>
<dbReference type="PANTHER" id="PTHR23502">
    <property type="entry name" value="MAJOR FACILITATOR SUPERFAMILY"/>
    <property type="match status" value="1"/>
</dbReference>
<feature type="transmembrane region" description="Helical" evidence="6">
    <location>
        <begin position="399"/>
        <end position="421"/>
    </location>
</feature>
<evidence type="ECO:0000256" key="3">
    <source>
        <dbReference type="ARBA" id="ARBA00022989"/>
    </source>
</evidence>
<dbReference type="PROSITE" id="PS50850">
    <property type="entry name" value="MFS"/>
    <property type="match status" value="1"/>
</dbReference>
<feature type="transmembrane region" description="Helical" evidence="6">
    <location>
        <begin position="318"/>
        <end position="345"/>
    </location>
</feature>
<evidence type="ECO:0000256" key="2">
    <source>
        <dbReference type="ARBA" id="ARBA00022692"/>
    </source>
</evidence>
<dbReference type="RefSeq" id="XP_013331025.1">
    <property type="nucleotide sequence ID" value="XM_013475571.1"/>
</dbReference>
<keyword evidence="4 6" id="KW-0472">Membrane</keyword>
<proteinExistence type="predicted"/>
<dbReference type="InterPro" id="IPR036259">
    <property type="entry name" value="MFS_trans_sf"/>
</dbReference>
<evidence type="ECO:0000256" key="4">
    <source>
        <dbReference type="ARBA" id="ARBA00023136"/>
    </source>
</evidence>
<dbReference type="OrthoDB" id="4227235at2759"/>
<feature type="transmembrane region" description="Helical" evidence="6">
    <location>
        <begin position="502"/>
        <end position="524"/>
    </location>
</feature>
<dbReference type="AlphaFoldDB" id="A0A0F4Z3F6"/>
<comment type="subcellular location">
    <subcellularLocation>
        <location evidence="1">Membrane</location>
        <topology evidence="1">Multi-pass membrane protein</topology>
    </subcellularLocation>
</comment>
<feature type="transmembrane region" description="Helical" evidence="6">
    <location>
        <begin position="167"/>
        <end position="186"/>
    </location>
</feature>
<keyword evidence="9" id="KW-1185">Reference proteome</keyword>
<evidence type="ECO:0000313" key="8">
    <source>
        <dbReference type="EMBL" id="KKA24413.1"/>
    </source>
</evidence>
<evidence type="ECO:0000313" key="9">
    <source>
        <dbReference type="Proteomes" id="UP000053958"/>
    </source>
</evidence>
<dbReference type="InterPro" id="IPR020846">
    <property type="entry name" value="MFS_dom"/>
</dbReference>
<dbReference type="GO" id="GO:0022857">
    <property type="term" value="F:transmembrane transporter activity"/>
    <property type="evidence" value="ECO:0007669"/>
    <property type="project" value="InterPro"/>
</dbReference>
<feature type="transmembrane region" description="Helical" evidence="6">
    <location>
        <begin position="193"/>
        <end position="216"/>
    </location>
</feature>
<dbReference type="PANTHER" id="PTHR23502:SF29">
    <property type="entry name" value="TRANSPORTER, PUTATIVE (AFU_ORTHOLOGUE AFUA_6G06680)-RELATED"/>
    <property type="match status" value="1"/>
</dbReference>
<feature type="transmembrane region" description="Helical" evidence="6">
    <location>
        <begin position="66"/>
        <end position="83"/>
    </location>
</feature>
<evidence type="ECO:0000256" key="6">
    <source>
        <dbReference type="SAM" id="Phobius"/>
    </source>
</evidence>
<reference evidence="8 9" key="1">
    <citation type="submission" date="2015-04" db="EMBL/GenBank/DDBJ databases">
        <authorList>
            <person name="Heijne W.H."/>
            <person name="Fedorova N.D."/>
            <person name="Nierman W.C."/>
            <person name="Vollebregt A.W."/>
            <person name="Zhao Z."/>
            <person name="Wu L."/>
            <person name="Kumar M."/>
            <person name="Stam H."/>
            <person name="van den Berg M.A."/>
            <person name="Pel H.J."/>
        </authorList>
    </citation>
    <scope>NUCLEOTIDE SEQUENCE [LARGE SCALE GENOMIC DNA]</scope>
    <source>
        <strain evidence="8 9">CBS 393.64</strain>
    </source>
</reference>
<feature type="transmembrane region" description="Helical" evidence="6">
    <location>
        <begin position="222"/>
        <end position="242"/>
    </location>
</feature>
<feature type="transmembrane region" description="Helical" evidence="6">
    <location>
        <begin position="433"/>
        <end position="459"/>
    </location>
</feature>
<feature type="transmembrane region" description="Helical" evidence="6">
    <location>
        <begin position="133"/>
        <end position="155"/>
    </location>
</feature>
<evidence type="ECO:0000256" key="1">
    <source>
        <dbReference type="ARBA" id="ARBA00004141"/>
    </source>
</evidence>
<keyword evidence="3 6" id="KW-1133">Transmembrane helix</keyword>
<dbReference type="Proteomes" id="UP000053958">
    <property type="component" value="Unassembled WGS sequence"/>
</dbReference>
<feature type="transmembrane region" description="Helical" evidence="6">
    <location>
        <begin position="471"/>
        <end position="490"/>
    </location>
</feature>
<feature type="domain" description="Major facilitator superfamily (MFS) profile" evidence="7">
    <location>
        <begin position="67"/>
        <end position="526"/>
    </location>
</feature>
<comment type="caution">
    <text evidence="8">The sequence shown here is derived from an EMBL/GenBank/DDBJ whole genome shotgun (WGS) entry which is preliminary data.</text>
</comment>
<feature type="region of interest" description="Disordered" evidence="5">
    <location>
        <begin position="258"/>
        <end position="277"/>
    </location>
</feature>